<evidence type="ECO:0000313" key="3">
    <source>
        <dbReference type="Proteomes" id="UP000248856"/>
    </source>
</evidence>
<name>A0A328ZIJ7_9BURK</name>
<sequence length="127" mass="12694">MKHAHRITPVLLLALWLNACLGWALHEAGHLRHALRPPAAASADAAPRGTAPAPQEDGDEGSADPHGLCAWCLAFAHLGNAAAPSLPALRVHAAAADPPAPATAARAGGRDGASPFSARGPPGALPA</sequence>
<feature type="compositionally biased region" description="Low complexity" evidence="1">
    <location>
        <begin position="36"/>
        <end position="54"/>
    </location>
</feature>
<keyword evidence="3" id="KW-1185">Reference proteome</keyword>
<reference evidence="2 3" key="1">
    <citation type="submission" date="2018-06" db="EMBL/GenBank/DDBJ databases">
        <title>Genomic Encyclopedia of Archaeal and Bacterial Type Strains, Phase II (KMG-II): from individual species to whole genera.</title>
        <authorList>
            <person name="Goeker M."/>
        </authorList>
    </citation>
    <scope>NUCLEOTIDE SEQUENCE [LARGE SCALE GENOMIC DNA]</scope>
    <source>
        <strain evidence="2 3">CFPB 3232</strain>
    </source>
</reference>
<evidence type="ECO:0008006" key="4">
    <source>
        <dbReference type="Google" id="ProtNLM"/>
    </source>
</evidence>
<proteinExistence type="predicted"/>
<organism evidence="2 3">
    <name type="scientific">Paracidovorax anthurii</name>
    <dbReference type="NCBI Taxonomy" id="78229"/>
    <lineage>
        <taxon>Bacteria</taxon>
        <taxon>Pseudomonadati</taxon>
        <taxon>Pseudomonadota</taxon>
        <taxon>Betaproteobacteria</taxon>
        <taxon>Burkholderiales</taxon>
        <taxon>Comamonadaceae</taxon>
        <taxon>Paracidovorax</taxon>
    </lineage>
</organism>
<dbReference type="AlphaFoldDB" id="A0A328ZIJ7"/>
<dbReference type="OrthoDB" id="8853762at2"/>
<accession>A0A328ZIJ7</accession>
<protein>
    <recommendedName>
        <fullName evidence="4">DUF2946 family protein</fullName>
    </recommendedName>
</protein>
<feature type="region of interest" description="Disordered" evidence="1">
    <location>
        <begin position="94"/>
        <end position="127"/>
    </location>
</feature>
<evidence type="ECO:0000256" key="1">
    <source>
        <dbReference type="SAM" id="MobiDB-lite"/>
    </source>
</evidence>
<dbReference type="EMBL" id="QLTA01000018">
    <property type="protein sequence ID" value="RAR82256.1"/>
    <property type="molecule type" value="Genomic_DNA"/>
</dbReference>
<gene>
    <name evidence="2" type="ORF">AX018_101837</name>
</gene>
<evidence type="ECO:0000313" key="2">
    <source>
        <dbReference type="EMBL" id="RAR82256.1"/>
    </source>
</evidence>
<comment type="caution">
    <text evidence="2">The sequence shown here is derived from an EMBL/GenBank/DDBJ whole genome shotgun (WGS) entry which is preliminary data.</text>
</comment>
<feature type="compositionally biased region" description="Low complexity" evidence="1">
    <location>
        <begin position="94"/>
        <end position="107"/>
    </location>
</feature>
<dbReference type="RefSeq" id="WP_111877332.1">
    <property type="nucleotide sequence ID" value="NZ_QLTA01000018.1"/>
</dbReference>
<feature type="region of interest" description="Disordered" evidence="1">
    <location>
        <begin position="36"/>
        <end position="63"/>
    </location>
</feature>
<dbReference type="Proteomes" id="UP000248856">
    <property type="component" value="Unassembled WGS sequence"/>
</dbReference>